<dbReference type="Pfam" id="PF02021">
    <property type="entry name" value="UPF0102"/>
    <property type="match status" value="1"/>
</dbReference>
<comment type="similarity">
    <text evidence="1 2">Belongs to the UPF0102 family.</text>
</comment>
<dbReference type="InterPro" id="IPR003509">
    <property type="entry name" value="UPF0102_YraN-like"/>
</dbReference>
<evidence type="ECO:0000256" key="1">
    <source>
        <dbReference type="ARBA" id="ARBA00006738"/>
    </source>
</evidence>
<feature type="region of interest" description="Disordered" evidence="3">
    <location>
        <begin position="33"/>
        <end position="63"/>
    </location>
</feature>
<dbReference type="PANTHER" id="PTHR34039">
    <property type="entry name" value="UPF0102 PROTEIN YRAN"/>
    <property type="match status" value="1"/>
</dbReference>
<reference evidence="5" key="2">
    <citation type="submission" date="2015-11" db="EMBL/GenBank/DDBJ databases">
        <authorList>
            <person name="Zhang Y."/>
            <person name="Guo Z."/>
        </authorList>
    </citation>
    <scope>NUCLEOTIDE SEQUENCE</scope>
    <source>
        <strain evidence="5">1</strain>
    </source>
</reference>
<reference evidence="6" key="3">
    <citation type="journal article" date="2016" name="Genome Announc.">
        <title>Revised genome sequence of the purple photosynthetic bacterium Blastochloris viridis.</title>
        <authorList>
            <person name="Liu L.N."/>
            <person name="Faulkner M."/>
            <person name="Liu X."/>
            <person name="Huang F."/>
            <person name="Darby A.C."/>
            <person name="Hall N."/>
        </authorList>
    </citation>
    <scope>NUCLEOTIDE SEQUENCE [LARGE SCALE GENOMIC DNA]</scope>
    <source>
        <strain evidence="6">ATCC 19567 / DSM 133 / F</strain>
    </source>
</reference>
<keyword evidence="4" id="KW-0255">Endonuclease</keyword>
<dbReference type="Gene3D" id="3.40.1350.10">
    <property type="match status" value="1"/>
</dbReference>
<dbReference type="STRING" id="1079.BVIR_2948"/>
<dbReference type="KEGG" id="bvr:BVIR_2948"/>
<dbReference type="SUPFAM" id="SSF52980">
    <property type="entry name" value="Restriction endonuclease-like"/>
    <property type="match status" value="1"/>
</dbReference>
<reference evidence="4" key="1">
    <citation type="journal article" date="2015" name="Genome Announc.">
        <title>Complete Genome Sequence of the Bacteriochlorophyll b-Producing Photosynthetic Bacterium Blastochloris viridis.</title>
        <authorList>
            <person name="Tsukatani Y."/>
            <person name="Hirose Y."/>
            <person name="Harada J."/>
            <person name="Misawa N."/>
            <person name="Mori K."/>
            <person name="Inoue K."/>
            <person name="Tamiaki H."/>
        </authorList>
    </citation>
    <scope>NUCLEOTIDE SEQUENCE [LARGE SCALE GENOMIC DNA]</scope>
    <source>
        <strain evidence="4">DSM 133</strain>
    </source>
</reference>
<dbReference type="CDD" id="cd20736">
    <property type="entry name" value="PoNe_Nuclease"/>
    <property type="match status" value="1"/>
</dbReference>
<organism evidence="5 6">
    <name type="scientific">Blastochloris viridis</name>
    <name type="common">Rhodopseudomonas viridis</name>
    <dbReference type="NCBI Taxonomy" id="1079"/>
    <lineage>
        <taxon>Bacteria</taxon>
        <taxon>Pseudomonadati</taxon>
        <taxon>Pseudomonadota</taxon>
        <taxon>Alphaproteobacteria</taxon>
        <taxon>Hyphomicrobiales</taxon>
        <taxon>Blastochloridaceae</taxon>
        <taxon>Blastochloris</taxon>
    </lineage>
</organism>
<protein>
    <recommendedName>
        <fullName evidence="2">UPF0102 protein BV133_1732</fullName>
    </recommendedName>
</protein>
<dbReference type="PANTHER" id="PTHR34039:SF1">
    <property type="entry name" value="UPF0102 PROTEIN YRAN"/>
    <property type="match status" value="1"/>
</dbReference>
<dbReference type="NCBIfam" id="NF009151">
    <property type="entry name" value="PRK12497.1-5"/>
    <property type="match status" value="1"/>
</dbReference>
<dbReference type="OrthoDB" id="9812968at2"/>
<dbReference type="Proteomes" id="UP000065734">
    <property type="component" value="Chromosome I"/>
</dbReference>
<dbReference type="GO" id="GO:0003676">
    <property type="term" value="F:nucleic acid binding"/>
    <property type="evidence" value="ECO:0007669"/>
    <property type="project" value="InterPro"/>
</dbReference>
<keyword evidence="6" id="KW-1185">Reference proteome</keyword>
<evidence type="ECO:0000256" key="2">
    <source>
        <dbReference type="HAMAP-Rule" id="MF_00048"/>
    </source>
</evidence>
<dbReference type="NCBIfam" id="TIGR00252">
    <property type="entry name" value="YraN family protein"/>
    <property type="match status" value="1"/>
</dbReference>
<feature type="region of interest" description="Disordered" evidence="3">
    <location>
        <begin position="1"/>
        <end position="21"/>
    </location>
</feature>
<dbReference type="EMBL" id="AP014854">
    <property type="protein sequence ID" value="BAR99325.1"/>
    <property type="molecule type" value="Genomic_DNA"/>
</dbReference>
<evidence type="ECO:0000256" key="3">
    <source>
        <dbReference type="SAM" id="MobiDB-lite"/>
    </source>
</evidence>
<feature type="compositionally biased region" description="Basic and acidic residues" evidence="3">
    <location>
        <begin position="46"/>
        <end position="55"/>
    </location>
</feature>
<dbReference type="HAMAP" id="MF_00048">
    <property type="entry name" value="UPF0102"/>
    <property type="match status" value="1"/>
</dbReference>
<evidence type="ECO:0000313" key="5">
    <source>
        <dbReference type="EMBL" id="CUU43373.1"/>
    </source>
</evidence>
<dbReference type="AlphaFoldDB" id="A0A0H5BAV8"/>
<gene>
    <name evidence="4" type="ORF">BV133_1732</name>
    <name evidence="5" type="ORF">BVIRIDIS_23920</name>
</gene>
<name>A0A0H5BAV8_BLAVI</name>
<keyword evidence="4" id="KW-0540">Nuclease</keyword>
<dbReference type="InterPro" id="IPR011335">
    <property type="entry name" value="Restrct_endonuc-II-like"/>
</dbReference>
<keyword evidence="4" id="KW-0378">Hydrolase</keyword>
<evidence type="ECO:0000313" key="4">
    <source>
        <dbReference type="EMBL" id="BAR99325.1"/>
    </source>
</evidence>
<dbReference type="GO" id="GO:0004519">
    <property type="term" value="F:endonuclease activity"/>
    <property type="evidence" value="ECO:0007669"/>
    <property type="project" value="UniProtKB-KW"/>
</dbReference>
<dbReference type="InterPro" id="IPR011856">
    <property type="entry name" value="tRNA_endonuc-like_dom_sf"/>
</dbReference>
<dbReference type="EMBL" id="LN907867">
    <property type="protein sequence ID" value="CUU43373.1"/>
    <property type="molecule type" value="Genomic_DNA"/>
</dbReference>
<accession>A0A0H5BAV8</accession>
<proteinExistence type="inferred from homology"/>
<sequence>MAERKRPSPVTPARTLVKPGDIKAQLTADQAVASGGRRLVGPGEVGKPDAGRRESSAPGEPAPARLAAHGFGLSAESVAAALLVGKGYRILARRWRSPFGEIDIVARNRSTVIFVEVKGRGALDDAAYAVTPRQRRRIIDAASAWLAARPDLNGLDVRFDVVLVAPRSLPRHIPAAFDIDG</sequence>
<evidence type="ECO:0000313" key="6">
    <source>
        <dbReference type="Proteomes" id="UP000065734"/>
    </source>
</evidence>